<feature type="signal peptide" evidence="1">
    <location>
        <begin position="1"/>
        <end position="20"/>
    </location>
</feature>
<keyword evidence="3" id="KW-1185">Reference proteome</keyword>
<proteinExistence type="predicted"/>
<evidence type="ECO:0008006" key="4">
    <source>
        <dbReference type="Google" id="ProtNLM"/>
    </source>
</evidence>
<dbReference type="EMBL" id="FNHH01000049">
    <property type="protein sequence ID" value="SDN14450.1"/>
    <property type="molecule type" value="Genomic_DNA"/>
</dbReference>
<evidence type="ECO:0000313" key="2">
    <source>
        <dbReference type="EMBL" id="SDN14450.1"/>
    </source>
</evidence>
<evidence type="ECO:0000313" key="3">
    <source>
        <dbReference type="Proteomes" id="UP000199226"/>
    </source>
</evidence>
<keyword evidence="1" id="KW-0732">Signal</keyword>
<feature type="chain" id="PRO_5011673082" description="TonB protein C-terminal" evidence="1">
    <location>
        <begin position="21"/>
        <end position="305"/>
    </location>
</feature>
<dbReference type="OrthoDB" id="787262at2"/>
<dbReference type="RefSeq" id="WP_090707240.1">
    <property type="nucleotide sequence ID" value="NZ_FNHH01000049.1"/>
</dbReference>
<dbReference type="PROSITE" id="PS51257">
    <property type="entry name" value="PROKAR_LIPOPROTEIN"/>
    <property type="match status" value="1"/>
</dbReference>
<dbReference type="Proteomes" id="UP000199226">
    <property type="component" value="Unassembled WGS sequence"/>
</dbReference>
<accession>A0A1G9YZG4</accession>
<protein>
    <recommendedName>
        <fullName evidence="4">TonB protein C-terminal</fullName>
    </recommendedName>
</protein>
<sequence>MKFFPIILFLVLSFTFSSCHYLSTINEDPVPTFTAIKGIKYTEVRRSFQNGLSFNEQGFQLEPEWNIYFNADDSVRIFSPEKQQYMTYRIFHSHKALFQFAREWFRVKHVSKDSILLQVMALESRVVNEDQSTIYMKLYSDDYIKNVLKMEATKLKAPSREDTLFIKYRAIQANSNLDSAFAARNPVVLNSRSKITRVEKIKPGLDPYLGHVNRSEEYLYPEYRINIDKAYQDFQYSFSVVVDHNGRMHFKDFLVAVEPEFLETKTKVAKGIIDIYLRNTLDIKPGNTLGFPHSSLINLHVIGIK</sequence>
<dbReference type="AlphaFoldDB" id="A0A1G9YZG4"/>
<evidence type="ECO:0000256" key="1">
    <source>
        <dbReference type="SAM" id="SignalP"/>
    </source>
</evidence>
<name>A0A1G9YZG4_9SPHI</name>
<organism evidence="2 3">
    <name type="scientific">Daejeonella rubra</name>
    <dbReference type="NCBI Taxonomy" id="990371"/>
    <lineage>
        <taxon>Bacteria</taxon>
        <taxon>Pseudomonadati</taxon>
        <taxon>Bacteroidota</taxon>
        <taxon>Sphingobacteriia</taxon>
        <taxon>Sphingobacteriales</taxon>
        <taxon>Sphingobacteriaceae</taxon>
        <taxon>Daejeonella</taxon>
    </lineage>
</organism>
<gene>
    <name evidence="2" type="ORF">SAMN05421813_1498</name>
</gene>
<reference evidence="3" key="1">
    <citation type="submission" date="2016-10" db="EMBL/GenBank/DDBJ databases">
        <authorList>
            <person name="Varghese N."/>
            <person name="Submissions S."/>
        </authorList>
    </citation>
    <scope>NUCLEOTIDE SEQUENCE [LARGE SCALE GENOMIC DNA]</scope>
    <source>
        <strain evidence="3">DSM 24536</strain>
    </source>
</reference>